<keyword evidence="3 8" id="KW-0812">Transmembrane</keyword>
<evidence type="ECO:0000256" key="7">
    <source>
        <dbReference type="SAM" id="MobiDB-lite"/>
    </source>
</evidence>
<accession>A0A9P8RMQ0</accession>
<name>A0A9P8RMQ0_9PEZI</name>
<dbReference type="InterPro" id="IPR032800">
    <property type="entry name" value="TRP_N"/>
</dbReference>
<comment type="similarity">
    <text evidence="2">Belongs to the transient receptor potential (TRP) ion channel family.</text>
</comment>
<feature type="signal peptide" evidence="9">
    <location>
        <begin position="1"/>
        <end position="26"/>
    </location>
</feature>
<feature type="compositionally biased region" description="Polar residues" evidence="7">
    <location>
        <begin position="830"/>
        <end position="846"/>
    </location>
</feature>
<feature type="compositionally biased region" description="Polar residues" evidence="7">
    <location>
        <begin position="855"/>
        <end position="868"/>
    </location>
</feature>
<dbReference type="GO" id="GO:0055085">
    <property type="term" value="P:transmembrane transport"/>
    <property type="evidence" value="ECO:0007669"/>
    <property type="project" value="TreeGrafter"/>
</dbReference>
<feature type="compositionally biased region" description="Basic and acidic residues" evidence="7">
    <location>
        <begin position="901"/>
        <end position="923"/>
    </location>
</feature>
<dbReference type="Proteomes" id="UP000758603">
    <property type="component" value="Unassembled WGS sequence"/>
</dbReference>
<reference evidence="11" key="1">
    <citation type="journal article" date="2021" name="Nat. Commun.">
        <title>Genetic determinants of endophytism in the Arabidopsis root mycobiome.</title>
        <authorList>
            <person name="Mesny F."/>
            <person name="Miyauchi S."/>
            <person name="Thiergart T."/>
            <person name="Pickel B."/>
            <person name="Atanasova L."/>
            <person name="Karlsson M."/>
            <person name="Huettel B."/>
            <person name="Barry K.W."/>
            <person name="Haridas S."/>
            <person name="Chen C."/>
            <person name="Bauer D."/>
            <person name="Andreopoulos W."/>
            <person name="Pangilinan J."/>
            <person name="LaButti K."/>
            <person name="Riley R."/>
            <person name="Lipzen A."/>
            <person name="Clum A."/>
            <person name="Drula E."/>
            <person name="Henrissat B."/>
            <person name="Kohler A."/>
            <person name="Grigoriev I.V."/>
            <person name="Martin F.M."/>
            <person name="Hacquard S."/>
        </authorList>
    </citation>
    <scope>NUCLEOTIDE SEQUENCE</scope>
    <source>
        <strain evidence="11">MPI-SDFR-AT-0073</strain>
    </source>
</reference>
<evidence type="ECO:0000259" key="10">
    <source>
        <dbReference type="SMART" id="SM01320"/>
    </source>
</evidence>
<feature type="transmembrane region" description="Helical" evidence="8">
    <location>
        <begin position="472"/>
        <end position="493"/>
    </location>
</feature>
<dbReference type="AlphaFoldDB" id="A0A9P8RMQ0"/>
<keyword evidence="5 8" id="KW-1133">Transmembrane helix</keyword>
<dbReference type="GO" id="GO:0016020">
    <property type="term" value="C:membrane"/>
    <property type="evidence" value="ECO:0007669"/>
    <property type="project" value="UniProtKB-SubCell"/>
</dbReference>
<gene>
    <name evidence="11" type="ORF">BKA67DRAFT_525735</name>
</gene>
<dbReference type="Pfam" id="PF14558">
    <property type="entry name" value="TRP_N"/>
    <property type="match status" value="1"/>
</dbReference>
<feature type="compositionally biased region" description="Basic and acidic residues" evidence="7">
    <location>
        <begin position="749"/>
        <end position="760"/>
    </location>
</feature>
<dbReference type="InterPro" id="IPR040241">
    <property type="entry name" value="TRP_Flc/Pkd2-like"/>
</dbReference>
<evidence type="ECO:0000256" key="2">
    <source>
        <dbReference type="ARBA" id="ARBA00010642"/>
    </source>
</evidence>
<evidence type="ECO:0000256" key="9">
    <source>
        <dbReference type="SAM" id="SignalP"/>
    </source>
</evidence>
<sequence>MSLTRRSKRSALWAASCLITAASARATTYISGTSLDGVTNNHLAADRTPALYTGDFGDCLGGQSLLNVTKFDAAFYYDNSTILFHLDGTTNLKSESLMLYISVGAYGTTRFTMAFDPCYVNIYSLCPMNASVPITAFALFPVGQMQMSGIPQIAYEIPDFEGYARIQLFSNSSQTEIGCFQAVMRNGATFSQPKAMGSVLGVFTAVAVVASFATAAYGVSIPHMRMHYAHSFSVLIIFETFQSIFFSGSLSLNWPSVLSAWWSNFAWTAGFIPIKGMIQSIDGFAGVSGNASQVGGAGSTIINNNGGGLAQQIYGRSLASELVGVFERRAPKAIDYGTTIMGRQAHNDSDPYDYDWNGNPVTPGMPIPADWSGFAGTLSELGIPASDAFMISFIWLLVILACVTLLLVVFKLALEGLARLKWIKQDRLDYFRSHWRGYISVSLLRVLFIAFSAMCIMTMFQFSHAGKTGPLVIAAIVFAVFTLGLGGLAAYALRSRLRLGKFAVEPDRILLHRGVIMGCIPFLVPIRLSQLGEQEFARRPAASVPFIRCHFVDDQPDRPKVHNDVDYIKRFGWLYARYRLSRWWYFIFWLAYQFVRACFIGGATTNPLAQIFGLFIVDILSLVAIAAINPYEGQRNTATAVWLLGISKLVTTGLSVAFLPDFNLDRIVTTVIGVVIIVVQALITIAILILIVLGGISSWMSLTRNREDFSSQRLEGVRIKYFEHIAIKALDKRAPPAERRRSMISASDPDEKAVPARPKEPRFAVTSVRRISKIEDEDDDYLEEIEPPLHHANPSAPTAHPATRMRRTNSVSSRHSVSSLPRAARPHRASWSSRDFSSWQAQTERANTALVRRLSTGQTRDQPRTSISGAPRSKASITSLRGPTSRRMTPAQEVAEEADAPGEKLKEENALDNHTFSGERADQKQVYGHSVANTSSSSEYTTV</sequence>
<evidence type="ECO:0000313" key="12">
    <source>
        <dbReference type="Proteomes" id="UP000758603"/>
    </source>
</evidence>
<dbReference type="GO" id="GO:0009272">
    <property type="term" value="P:fungal-type cell wall biogenesis"/>
    <property type="evidence" value="ECO:0007669"/>
    <property type="project" value="TreeGrafter"/>
</dbReference>
<feature type="region of interest" description="Disordered" evidence="7">
    <location>
        <begin position="733"/>
        <end position="760"/>
    </location>
</feature>
<dbReference type="InterPro" id="IPR010308">
    <property type="entry name" value="TRP_C"/>
</dbReference>
<dbReference type="PANTHER" id="PTHR31145:SF7">
    <property type="entry name" value="TRP-LIKE ION CHANNEL"/>
    <property type="match status" value="1"/>
</dbReference>
<feature type="domain" description="ML-like" evidence="10">
    <location>
        <begin position="49"/>
        <end position="191"/>
    </location>
</feature>
<evidence type="ECO:0000256" key="1">
    <source>
        <dbReference type="ARBA" id="ARBA00004141"/>
    </source>
</evidence>
<evidence type="ECO:0000256" key="5">
    <source>
        <dbReference type="ARBA" id="ARBA00022989"/>
    </source>
</evidence>
<dbReference type="OrthoDB" id="5377623at2759"/>
<feature type="transmembrane region" description="Helical" evidence="8">
    <location>
        <begin position="195"/>
        <end position="219"/>
    </location>
</feature>
<organism evidence="11 12">
    <name type="scientific">Truncatella angustata</name>
    <dbReference type="NCBI Taxonomy" id="152316"/>
    <lineage>
        <taxon>Eukaryota</taxon>
        <taxon>Fungi</taxon>
        <taxon>Dikarya</taxon>
        <taxon>Ascomycota</taxon>
        <taxon>Pezizomycotina</taxon>
        <taxon>Sordariomycetes</taxon>
        <taxon>Xylariomycetidae</taxon>
        <taxon>Amphisphaeriales</taxon>
        <taxon>Sporocadaceae</taxon>
        <taxon>Truncatella</taxon>
    </lineage>
</organism>
<dbReference type="GeneID" id="70127579"/>
<dbReference type="Pfam" id="PF06011">
    <property type="entry name" value="TRP"/>
    <property type="match status" value="1"/>
</dbReference>
<comment type="caution">
    <text evidence="11">The sequence shown here is derived from an EMBL/GenBank/DDBJ whole genome shotgun (WGS) entry which is preliminary data.</text>
</comment>
<feature type="transmembrane region" description="Helical" evidence="8">
    <location>
        <begin position="640"/>
        <end position="659"/>
    </location>
</feature>
<comment type="subcellular location">
    <subcellularLocation>
        <location evidence="1">Membrane</location>
        <topology evidence="1">Multi-pass membrane protein</topology>
    </subcellularLocation>
</comment>
<feature type="region of interest" description="Disordered" evidence="7">
    <location>
        <begin position="786"/>
        <end position="943"/>
    </location>
</feature>
<evidence type="ECO:0000256" key="4">
    <source>
        <dbReference type="ARBA" id="ARBA00022729"/>
    </source>
</evidence>
<protein>
    <recommendedName>
        <fullName evidence="10">ML-like domain-containing protein</fullName>
    </recommendedName>
</protein>
<evidence type="ECO:0000256" key="6">
    <source>
        <dbReference type="ARBA" id="ARBA00023136"/>
    </source>
</evidence>
<evidence type="ECO:0000256" key="3">
    <source>
        <dbReference type="ARBA" id="ARBA00022692"/>
    </source>
</evidence>
<evidence type="ECO:0000313" key="11">
    <source>
        <dbReference type="EMBL" id="KAH6646060.1"/>
    </source>
</evidence>
<feature type="transmembrane region" description="Helical" evidence="8">
    <location>
        <begin position="231"/>
        <end position="252"/>
    </location>
</feature>
<evidence type="ECO:0000256" key="8">
    <source>
        <dbReference type="SAM" id="Phobius"/>
    </source>
</evidence>
<feature type="compositionally biased region" description="Low complexity" evidence="7">
    <location>
        <begin position="810"/>
        <end position="819"/>
    </location>
</feature>
<keyword evidence="12" id="KW-1185">Reference proteome</keyword>
<keyword evidence="4 9" id="KW-0732">Signal</keyword>
<proteinExistence type="inferred from homology"/>
<feature type="chain" id="PRO_5040230447" description="ML-like domain-containing protein" evidence="9">
    <location>
        <begin position="27"/>
        <end position="943"/>
    </location>
</feature>
<dbReference type="EMBL" id="JAGPXC010000010">
    <property type="protein sequence ID" value="KAH6646060.1"/>
    <property type="molecule type" value="Genomic_DNA"/>
</dbReference>
<feature type="transmembrane region" description="Helical" evidence="8">
    <location>
        <begin position="583"/>
        <end position="602"/>
    </location>
</feature>
<dbReference type="SMART" id="SM01320">
    <property type="entry name" value="TRP_N"/>
    <property type="match status" value="1"/>
</dbReference>
<feature type="compositionally biased region" description="Polar residues" evidence="7">
    <location>
        <begin position="931"/>
        <end position="943"/>
    </location>
</feature>
<dbReference type="RefSeq" id="XP_045952574.1">
    <property type="nucleotide sequence ID" value="XM_046098687.1"/>
</dbReference>
<feature type="transmembrane region" description="Helical" evidence="8">
    <location>
        <begin position="671"/>
        <end position="696"/>
    </location>
</feature>
<dbReference type="PANTHER" id="PTHR31145">
    <property type="entry name" value="INTEGRAL MEMBRANE PROTEIN (AFU_ORTHOLOGUE AFUA_7G01610)"/>
    <property type="match status" value="1"/>
</dbReference>
<feature type="transmembrane region" description="Helical" evidence="8">
    <location>
        <begin position="608"/>
        <end position="628"/>
    </location>
</feature>
<feature type="transmembrane region" description="Helical" evidence="8">
    <location>
        <begin position="435"/>
        <end position="460"/>
    </location>
</feature>
<keyword evidence="6 8" id="KW-0472">Membrane</keyword>
<feature type="transmembrane region" description="Helical" evidence="8">
    <location>
        <begin position="388"/>
        <end position="414"/>
    </location>
</feature>